<protein>
    <submittedName>
        <fullName evidence="2">Uncharacterized protein</fullName>
    </submittedName>
</protein>
<feature type="compositionally biased region" description="Acidic residues" evidence="1">
    <location>
        <begin position="261"/>
        <end position="280"/>
    </location>
</feature>
<gene>
    <name evidence="2" type="ORF">CBR_g56783</name>
</gene>
<feature type="region of interest" description="Disordered" evidence="1">
    <location>
        <begin position="261"/>
        <end position="312"/>
    </location>
</feature>
<evidence type="ECO:0000313" key="3">
    <source>
        <dbReference type="Proteomes" id="UP000265515"/>
    </source>
</evidence>
<proteinExistence type="predicted"/>
<feature type="compositionally biased region" description="Basic and acidic residues" evidence="1">
    <location>
        <begin position="360"/>
        <end position="375"/>
    </location>
</feature>
<dbReference type="Gramene" id="GBG92700">
    <property type="protein sequence ID" value="GBG92700"/>
    <property type="gene ID" value="CBR_g56783"/>
</dbReference>
<name>A0A388MDR6_CHABU</name>
<sequence>MADLYRRLPLLLLAIVLLLAVVVFHTCCLLRVPGKKQTWRTSKTAMKMERVQTRTTLSDGAAGSSRQRCRSAEAVRRPYDPALYSHLQSHEIPLPPSDDDGDDPRCSTLPLGSGSTRDWMGSQLHRQASTPTYNDLLEGRTPAGYDPGLVDLSFGLRSGSAEEVTRTVIVNPASGTTHTPAPPTTRTGGSVPCRTTTAGGTVDGRRPNEEWSATEVVSRKFWDDHRRQSREASTTGITRGVAKITVGADDILGDEDGAVAEDCEADDGAGNDDEEDDEEMEIRPVGRKRGGSRAAKKLSETRGAEGEEGCGRCVGWRGIEKPGFLDRGAHDCSHPGKKRPGFASCRPRAHHGKDEDEDMEVGRCGEEAGAHGGHE</sequence>
<dbReference type="AlphaFoldDB" id="A0A388MDR6"/>
<feature type="compositionally biased region" description="Basic residues" evidence="1">
    <location>
        <begin position="285"/>
        <end position="296"/>
    </location>
</feature>
<keyword evidence="3" id="KW-1185">Reference proteome</keyword>
<feature type="region of interest" description="Disordered" evidence="1">
    <location>
        <begin position="53"/>
        <end position="73"/>
    </location>
</feature>
<comment type="caution">
    <text evidence="2">The sequence shown here is derived from an EMBL/GenBank/DDBJ whole genome shotgun (WGS) entry which is preliminary data.</text>
</comment>
<accession>A0A388MDR6</accession>
<feature type="region of interest" description="Disordered" evidence="1">
    <location>
        <begin position="172"/>
        <end position="211"/>
    </location>
</feature>
<evidence type="ECO:0000256" key="1">
    <source>
        <dbReference type="SAM" id="MobiDB-lite"/>
    </source>
</evidence>
<feature type="region of interest" description="Disordered" evidence="1">
    <location>
        <begin position="89"/>
        <end position="119"/>
    </location>
</feature>
<feature type="compositionally biased region" description="Low complexity" evidence="1">
    <location>
        <begin position="175"/>
        <end position="189"/>
    </location>
</feature>
<dbReference type="Proteomes" id="UP000265515">
    <property type="component" value="Unassembled WGS sequence"/>
</dbReference>
<evidence type="ECO:0000313" key="2">
    <source>
        <dbReference type="EMBL" id="GBG92700.1"/>
    </source>
</evidence>
<dbReference type="EMBL" id="BFEA01001117">
    <property type="protein sequence ID" value="GBG92700.1"/>
    <property type="molecule type" value="Genomic_DNA"/>
</dbReference>
<feature type="region of interest" description="Disordered" evidence="1">
    <location>
        <begin position="332"/>
        <end position="375"/>
    </location>
</feature>
<reference evidence="2 3" key="1">
    <citation type="journal article" date="2018" name="Cell">
        <title>The Chara Genome: Secondary Complexity and Implications for Plant Terrestrialization.</title>
        <authorList>
            <person name="Nishiyama T."/>
            <person name="Sakayama H."/>
            <person name="Vries J.D."/>
            <person name="Buschmann H."/>
            <person name="Saint-Marcoux D."/>
            <person name="Ullrich K.K."/>
            <person name="Haas F.B."/>
            <person name="Vanderstraeten L."/>
            <person name="Becker D."/>
            <person name="Lang D."/>
            <person name="Vosolsobe S."/>
            <person name="Rombauts S."/>
            <person name="Wilhelmsson P.K.I."/>
            <person name="Janitza P."/>
            <person name="Kern R."/>
            <person name="Heyl A."/>
            <person name="Rumpler F."/>
            <person name="Villalobos L.I.A.C."/>
            <person name="Clay J.M."/>
            <person name="Skokan R."/>
            <person name="Toyoda A."/>
            <person name="Suzuki Y."/>
            <person name="Kagoshima H."/>
            <person name="Schijlen E."/>
            <person name="Tajeshwar N."/>
            <person name="Catarino B."/>
            <person name="Hetherington A.J."/>
            <person name="Saltykova A."/>
            <person name="Bonnot C."/>
            <person name="Breuninger H."/>
            <person name="Symeonidi A."/>
            <person name="Radhakrishnan G.V."/>
            <person name="Van Nieuwerburgh F."/>
            <person name="Deforce D."/>
            <person name="Chang C."/>
            <person name="Karol K.G."/>
            <person name="Hedrich R."/>
            <person name="Ulvskov P."/>
            <person name="Glockner G."/>
            <person name="Delwiche C.F."/>
            <person name="Petrasek J."/>
            <person name="Van de Peer Y."/>
            <person name="Friml J."/>
            <person name="Beilby M."/>
            <person name="Dolan L."/>
            <person name="Kohara Y."/>
            <person name="Sugano S."/>
            <person name="Fujiyama A."/>
            <person name="Delaux P.-M."/>
            <person name="Quint M."/>
            <person name="TheiBen G."/>
            <person name="Hagemann M."/>
            <person name="Harholt J."/>
            <person name="Dunand C."/>
            <person name="Zachgo S."/>
            <person name="Langdale J."/>
            <person name="Maumus F."/>
            <person name="Straeten D.V.D."/>
            <person name="Gould S.B."/>
            <person name="Rensing S.A."/>
        </authorList>
    </citation>
    <scope>NUCLEOTIDE SEQUENCE [LARGE SCALE GENOMIC DNA]</scope>
    <source>
        <strain evidence="2 3">S276</strain>
    </source>
</reference>
<organism evidence="2 3">
    <name type="scientific">Chara braunii</name>
    <name type="common">Braun's stonewort</name>
    <dbReference type="NCBI Taxonomy" id="69332"/>
    <lineage>
        <taxon>Eukaryota</taxon>
        <taxon>Viridiplantae</taxon>
        <taxon>Streptophyta</taxon>
        <taxon>Charophyceae</taxon>
        <taxon>Charales</taxon>
        <taxon>Characeae</taxon>
        <taxon>Chara</taxon>
    </lineage>
</organism>